<evidence type="ECO:0000256" key="1">
    <source>
        <dbReference type="ARBA" id="ARBA00022679"/>
    </source>
</evidence>
<dbReference type="AlphaFoldDB" id="A0A831JQB1"/>
<dbReference type="PANTHER" id="PTHR43584:SF8">
    <property type="entry name" value="N-ACETYLMURAMATE ALPHA-1-PHOSPHATE URIDYLYLTRANSFERASE"/>
    <property type="match status" value="1"/>
</dbReference>
<proteinExistence type="predicted"/>
<evidence type="ECO:0000313" key="4">
    <source>
        <dbReference type="EMBL" id="HDK37482.1"/>
    </source>
</evidence>
<comment type="caution">
    <text evidence="4">The sequence shown here is derived from an EMBL/GenBank/DDBJ whole genome shotgun (WGS) entry which is preliminary data.</text>
</comment>
<dbReference type="InterPro" id="IPR005835">
    <property type="entry name" value="NTP_transferase_dom"/>
</dbReference>
<dbReference type="GO" id="GO:0016779">
    <property type="term" value="F:nucleotidyltransferase activity"/>
    <property type="evidence" value="ECO:0007669"/>
    <property type="project" value="UniProtKB-KW"/>
</dbReference>
<dbReference type="Gene3D" id="3.90.550.10">
    <property type="entry name" value="Spore Coat Polysaccharide Biosynthesis Protein SpsA, Chain A"/>
    <property type="match status" value="1"/>
</dbReference>
<evidence type="ECO:0000259" key="3">
    <source>
        <dbReference type="Pfam" id="PF00483"/>
    </source>
</evidence>
<dbReference type="InterPro" id="IPR054790">
    <property type="entry name" value="MurU"/>
</dbReference>
<keyword evidence="1" id="KW-0808">Transferase</keyword>
<dbReference type="CDD" id="cd06422">
    <property type="entry name" value="NTP_transferase_like_1"/>
    <property type="match status" value="1"/>
</dbReference>
<keyword evidence="2" id="KW-0548">Nucleotidyltransferase</keyword>
<dbReference type="NCBIfam" id="NF045761">
    <property type="entry name" value="NAMPUrTaseMurU"/>
    <property type="match status" value="1"/>
</dbReference>
<reference evidence="4" key="1">
    <citation type="journal article" date="2020" name="mSystems">
        <title>Genome- and Community-Level Interaction Insights into Carbon Utilization and Element Cycling Functions of Hydrothermarchaeota in Hydrothermal Sediment.</title>
        <authorList>
            <person name="Zhou Z."/>
            <person name="Liu Y."/>
            <person name="Xu W."/>
            <person name="Pan J."/>
            <person name="Luo Z.H."/>
            <person name="Li M."/>
        </authorList>
    </citation>
    <scope>NUCLEOTIDE SEQUENCE [LARGE SCALE GENOMIC DNA]</scope>
    <source>
        <strain evidence="4">HyVt-26</strain>
    </source>
</reference>
<accession>A0A831JQB1</accession>
<organism evidence="4">
    <name type="scientific">Thiolapillus brandeum</name>
    <dbReference type="NCBI Taxonomy" id="1076588"/>
    <lineage>
        <taxon>Bacteria</taxon>
        <taxon>Pseudomonadati</taxon>
        <taxon>Pseudomonadota</taxon>
        <taxon>Gammaproteobacteria</taxon>
        <taxon>Chromatiales</taxon>
        <taxon>Sedimenticolaceae</taxon>
        <taxon>Thiolapillus</taxon>
    </lineage>
</organism>
<gene>
    <name evidence="4" type="ORF">ENG92_00480</name>
</gene>
<dbReference type="InterPro" id="IPR050065">
    <property type="entry name" value="GlmU-like"/>
</dbReference>
<protein>
    <submittedName>
        <fullName evidence="4">Nucleotidyltransferase family protein</fullName>
    </submittedName>
</protein>
<dbReference type="InterPro" id="IPR029044">
    <property type="entry name" value="Nucleotide-diphossugar_trans"/>
</dbReference>
<dbReference type="Proteomes" id="UP000885822">
    <property type="component" value="Unassembled WGS sequence"/>
</dbReference>
<dbReference type="PANTHER" id="PTHR43584">
    <property type="entry name" value="NUCLEOTIDYL TRANSFERASE"/>
    <property type="match status" value="1"/>
</dbReference>
<name>A0A831JQB1_9GAMM</name>
<feature type="domain" description="Nucleotidyl transferase" evidence="3">
    <location>
        <begin position="1"/>
        <end position="137"/>
    </location>
</feature>
<dbReference type="EMBL" id="DRCV01000023">
    <property type="protein sequence ID" value="HDK37482.1"/>
    <property type="molecule type" value="Genomic_DNA"/>
</dbReference>
<sequence length="224" mass="24128">MILAAGRGERMRPLTDDTPKPLLSVAGKPLIIWHLEKLAAAGFKRIVINHAHLGDQIEAALDNGDQWGLDIAYSVEGPGQALETGGGICKALPLLGDNPFVVINGDVFSDFDYASLTFSADSLAHLVLVDNPPHHPQGDFVLNEGKVLAEGNPKLTFSGIGIYHPRLFAGCTAEPFPLAPLLRQHMPEGTISGEYFGGYWLDVGTPERYQSLHRKLSDGTGNHS</sequence>
<dbReference type="Pfam" id="PF00483">
    <property type="entry name" value="NTP_transferase"/>
    <property type="match status" value="1"/>
</dbReference>
<dbReference type="SUPFAM" id="SSF53448">
    <property type="entry name" value="Nucleotide-diphospho-sugar transferases"/>
    <property type="match status" value="1"/>
</dbReference>
<evidence type="ECO:0000256" key="2">
    <source>
        <dbReference type="ARBA" id="ARBA00022695"/>
    </source>
</evidence>